<keyword evidence="5 7" id="KW-1133">Transmembrane helix</keyword>
<feature type="transmembrane region" description="Helical" evidence="7">
    <location>
        <begin position="358"/>
        <end position="378"/>
    </location>
</feature>
<feature type="transmembrane region" description="Helical" evidence="7">
    <location>
        <begin position="265"/>
        <end position="286"/>
    </location>
</feature>
<gene>
    <name evidence="10" type="ORF">ENQ76_12420</name>
</gene>
<feature type="transmembrane region" description="Helical" evidence="7">
    <location>
        <begin position="752"/>
        <end position="770"/>
    </location>
</feature>
<dbReference type="PROSITE" id="PS51257">
    <property type="entry name" value="PROKAR_LIPOPROTEIN"/>
    <property type="match status" value="1"/>
</dbReference>
<organism evidence="10">
    <name type="scientific">Schlesneria paludicola</name>
    <dbReference type="NCBI Taxonomy" id="360056"/>
    <lineage>
        <taxon>Bacteria</taxon>
        <taxon>Pseudomonadati</taxon>
        <taxon>Planctomycetota</taxon>
        <taxon>Planctomycetia</taxon>
        <taxon>Planctomycetales</taxon>
        <taxon>Planctomycetaceae</taxon>
        <taxon>Schlesneria</taxon>
    </lineage>
</organism>
<evidence type="ECO:0000256" key="4">
    <source>
        <dbReference type="ARBA" id="ARBA00022692"/>
    </source>
</evidence>
<evidence type="ECO:0000256" key="3">
    <source>
        <dbReference type="ARBA" id="ARBA00022475"/>
    </source>
</evidence>
<dbReference type="PANTHER" id="PTHR30489">
    <property type="entry name" value="LIPOPROTEIN-RELEASING SYSTEM TRANSMEMBRANE PROTEIN LOLE"/>
    <property type="match status" value="1"/>
</dbReference>
<keyword evidence="3" id="KW-1003">Cell membrane</keyword>
<evidence type="ECO:0000313" key="10">
    <source>
        <dbReference type="EMBL" id="HEN16258.1"/>
    </source>
</evidence>
<feature type="domain" description="ABC3 transporter permease C-terminal" evidence="8">
    <location>
        <begin position="663"/>
        <end position="770"/>
    </location>
</feature>
<feature type="transmembrane region" description="Helical" evidence="7">
    <location>
        <begin position="20"/>
        <end position="43"/>
    </location>
</feature>
<feature type="domain" description="MacB-like periplasmic core" evidence="9">
    <location>
        <begin position="24"/>
        <end position="234"/>
    </location>
</feature>
<evidence type="ECO:0000256" key="5">
    <source>
        <dbReference type="ARBA" id="ARBA00022989"/>
    </source>
</evidence>
<evidence type="ECO:0000256" key="1">
    <source>
        <dbReference type="ARBA" id="ARBA00004651"/>
    </source>
</evidence>
<dbReference type="EMBL" id="DSOK01000344">
    <property type="protein sequence ID" value="HEN16258.1"/>
    <property type="molecule type" value="Genomic_DNA"/>
</dbReference>
<evidence type="ECO:0000256" key="6">
    <source>
        <dbReference type="ARBA" id="ARBA00023136"/>
    </source>
</evidence>
<feature type="transmembrane region" description="Helical" evidence="7">
    <location>
        <begin position="702"/>
        <end position="731"/>
    </location>
</feature>
<comment type="subcellular location">
    <subcellularLocation>
        <location evidence="1">Cell membrane</location>
        <topology evidence="1">Multi-pass membrane protein</topology>
    </subcellularLocation>
</comment>
<dbReference type="PANTHER" id="PTHR30489:SF0">
    <property type="entry name" value="LIPOPROTEIN-RELEASING SYSTEM TRANSMEMBRANE PROTEIN LOLE"/>
    <property type="match status" value="1"/>
</dbReference>
<accession>A0A7C2K1P0</accession>
<comment type="caution">
    <text evidence="10">The sequence shown here is derived from an EMBL/GenBank/DDBJ whole genome shotgun (WGS) entry which is preliminary data.</text>
</comment>
<comment type="similarity">
    <text evidence="2">Belongs to the ABC-4 integral membrane protein family. LolC/E subfamily.</text>
</comment>
<evidence type="ECO:0000256" key="2">
    <source>
        <dbReference type="ARBA" id="ARBA00005236"/>
    </source>
</evidence>
<evidence type="ECO:0000256" key="7">
    <source>
        <dbReference type="SAM" id="Phobius"/>
    </source>
</evidence>
<dbReference type="InterPro" id="IPR003838">
    <property type="entry name" value="ABC3_permease_C"/>
</dbReference>
<dbReference type="Pfam" id="PF12704">
    <property type="entry name" value="MacB_PCD"/>
    <property type="match status" value="1"/>
</dbReference>
<keyword evidence="6 7" id="KW-0472">Membrane</keyword>
<reference evidence="10" key="1">
    <citation type="journal article" date="2020" name="mSystems">
        <title>Genome- and Community-Level Interaction Insights into Carbon Utilization and Element Cycling Functions of Hydrothermarchaeota in Hydrothermal Sediment.</title>
        <authorList>
            <person name="Zhou Z."/>
            <person name="Liu Y."/>
            <person name="Xu W."/>
            <person name="Pan J."/>
            <person name="Luo Z.H."/>
            <person name="Li M."/>
        </authorList>
    </citation>
    <scope>NUCLEOTIDE SEQUENCE [LARGE SCALE GENOMIC DNA]</scope>
    <source>
        <strain evidence="10">SpSt-339</strain>
    </source>
</reference>
<feature type="transmembrane region" description="Helical" evidence="7">
    <location>
        <begin position="314"/>
        <end position="337"/>
    </location>
</feature>
<dbReference type="GO" id="GO:0044874">
    <property type="term" value="P:lipoprotein localization to outer membrane"/>
    <property type="evidence" value="ECO:0007669"/>
    <property type="project" value="TreeGrafter"/>
</dbReference>
<sequence>MTALDRKLLRDLYQIPGQLLAISLVMACGVAVLIMSVGTLRFLRQTRDAYYERSRFAQVFATVKRAPMPLGERLREIPGVASVDLRIVNEVVIDVAGLDEPVIGRLISLPANREVPLNRLHLREGRQLNPLQPGEVLASEGFAKANRLKPGDTVRAVINGRRQELRIVGVALSPEYIFQIRPGDILPDEVRFGIFWVNEKELEAAFNMEGAFNSVALALMHGASEPEVIDQVDRLLKPYGGRGAYGRDRQVSARFLDDEIQQLRAMAFVAPSIFFGVGCFLLNVVISRLIATQREQIAALKAFGYTNFEVGRHYLKFVLVISAAGCLIGTLGGEWLARSMAVMYATFYRFPVLQYDTDWTVNVVAVALTLIAAVAATLRPVWTAVTLPPAEAMRPAPPARFRPTIVERLGVGGIFTAAGRMTLRELERRPVKSLFSTVGIACAVSVLVLGNFGLDAIGYLMEFQFQLVQRYDVAVAFVEPTSSRVIHELEHYPGVLTVETFRTVPVRFHAGHRMHLGGVTGLSDRRDLNRVLDADEQPLHLPPKGVVLGDKLAEILNVRVGDMLRVDVLEQEDLLLEVPVAGLFREYAGTNAYIRREHLQELLREGPTCSGAWMLVDSRAVTQLYRQLKETPRVTGVAVKQASIESFRKTIAENQLRMQSVNIVFACIIAFGVVFNTAKISLAERSREFATLRVIGFTRWEVAQVLLWELAMLTLFAIPLGLAIGYGFCALMVKGFESEMFRIPLILSPRTMGFAAGVTLLAAFVSGLTVQKQVSELDLIGVLKSKE</sequence>
<proteinExistence type="inferred from homology"/>
<dbReference type="Pfam" id="PF02687">
    <property type="entry name" value="FtsX"/>
    <property type="match status" value="2"/>
</dbReference>
<protein>
    <submittedName>
        <fullName evidence="10">FtsX-like permease family protein</fullName>
    </submittedName>
</protein>
<dbReference type="GO" id="GO:0098797">
    <property type="term" value="C:plasma membrane protein complex"/>
    <property type="evidence" value="ECO:0007669"/>
    <property type="project" value="TreeGrafter"/>
</dbReference>
<keyword evidence="4 7" id="KW-0812">Transmembrane</keyword>
<name>A0A7C2K1P0_9PLAN</name>
<evidence type="ECO:0000259" key="8">
    <source>
        <dbReference type="Pfam" id="PF02687"/>
    </source>
</evidence>
<feature type="transmembrane region" description="Helical" evidence="7">
    <location>
        <begin position="663"/>
        <end position="682"/>
    </location>
</feature>
<evidence type="ECO:0000259" key="9">
    <source>
        <dbReference type="Pfam" id="PF12704"/>
    </source>
</evidence>
<dbReference type="AlphaFoldDB" id="A0A7C2K1P0"/>
<feature type="domain" description="ABC3 transporter permease C-terminal" evidence="8">
    <location>
        <begin position="269"/>
        <end position="386"/>
    </location>
</feature>
<feature type="transmembrane region" description="Helical" evidence="7">
    <location>
        <begin position="434"/>
        <end position="454"/>
    </location>
</feature>
<dbReference type="InterPro" id="IPR051447">
    <property type="entry name" value="Lipoprotein-release_system"/>
</dbReference>
<dbReference type="InterPro" id="IPR025857">
    <property type="entry name" value="MacB_PCD"/>
</dbReference>